<accession>A0A2P5HKA9</accession>
<protein>
    <submittedName>
        <fullName evidence="3">F-box domain-containing protein</fullName>
    </submittedName>
</protein>
<evidence type="ECO:0000313" key="4">
    <source>
        <dbReference type="Proteomes" id="UP000094444"/>
    </source>
</evidence>
<dbReference type="AlphaFoldDB" id="A0A2P5HKA9"/>
<dbReference type="InParanoid" id="A0A2P5HKA9"/>
<feature type="region of interest" description="Disordered" evidence="1">
    <location>
        <begin position="486"/>
        <end position="560"/>
    </location>
</feature>
<dbReference type="STRING" id="158607.A0A2P5HKA9"/>
<dbReference type="SUPFAM" id="SSF52047">
    <property type="entry name" value="RNI-like"/>
    <property type="match status" value="1"/>
</dbReference>
<name>A0A2P5HKA9_DIAHE</name>
<feature type="region of interest" description="Disordered" evidence="1">
    <location>
        <begin position="35"/>
        <end position="98"/>
    </location>
</feature>
<feature type="compositionally biased region" description="Basic and acidic residues" evidence="1">
    <location>
        <begin position="521"/>
        <end position="537"/>
    </location>
</feature>
<gene>
    <name evidence="3" type="ORF">DHEL01_v210930</name>
</gene>
<dbReference type="EMBL" id="MAVT02001533">
    <property type="protein sequence ID" value="POS70677.1"/>
    <property type="molecule type" value="Genomic_DNA"/>
</dbReference>
<organism evidence="3 4">
    <name type="scientific">Diaporthe helianthi</name>
    <dbReference type="NCBI Taxonomy" id="158607"/>
    <lineage>
        <taxon>Eukaryota</taxon>
        <taxon>Fungi</taxon>
        <taxon>Dikarya</taxon>
        <taxon>Ascomycota</taxon>
        <taxon>Pezizomycotina</taxon>
        <taxon>Sordariomycetes</taxon>
        <taxon>Sordariomycetidae</taxon>
        <taxon>Diaporthales</taxon>
        <taxon>Diaporthaceae</taxon>
        <taxon>Diaporthe</taxon>
    </lineage>
</organism>
<feature type="compositionally biased region" description="Basic and acidic residues" evidence="1">
    <location>
        <begin position="545"/>
        <end position="560"/>
    </location>
</feature>
<keyword evidence="4" id="KW-1185">Reference proteome</keyword>
<feature type="domain" description="F-box" evidence="2">
    <location>
        <begin position="97"/>
        <end position="145"/>
    </location>
</feature>
<dbReference type="SUPFAM" id="SSF81383">
    <property type="entry name" value="F-box domain"/>
    <property type="match status" value="1"/>
</dbReference>
<dbReference type="InterPro" id="IPR032675">
    <property type="entry name" value="LRR_dom_sf"/>
</dbReference>
<dbReference type="PROSITE" id="PS50181">
    <property type="entry name" value="FBOX"/>
    <property type="match status" value="1"/>
</dbReference>
<evidence type="ECO:0000259" key="2">
    <source>
        <dbReference type="PROSITE" id="PS50181"/>
    </source>
</evidence>
<feature type="compositionally biased region" description="Low complexity" evidence="1">
    <location>
        <begin position="42"/>
        <end position="59"/>
    </location>
</feature>
<dbReference type="InterPro" id="IPR036047">
    <property type="entry name" value="F-box-like_dom_sf"/>
</dbReference>
<dbReference type="Gene3D" id="3.80.10.10">
    <property type="entry name" value="Ribonuclease Inhibitor"/>
    <property type="match status" value="1"/>
</dbReference>
<dbReference type="Proteomes" id="UP000094444">
    <property type="component" value="Unassembled WGS sequence"/>
</dbReference>
<feature type="compositionally biased region" description="Low complexity" evidence="1">
    <location>
        <begin position="72"/>
        <end position="96"/>
    </location>
</feature>
<dbReference type="OrthoDB" id="2522477at2759"/>
<comment type="caution">
    <text evidence="3">The sequence shown here is derived from an EMBL/GenBank/DDBJ whole genome shotgun (WGS) entry which is preliminary data.</text>
</comment>
<evidence type="ECO:0000313" key="3">
    <source>
        <dbReference type="EMBL" id="POS70677.1"/>
    </source>
</evidence>
<reference evidence="3" key="1">
    <citation type="submission" date="2017-09" db="EMBL/GenBank/DDBJ databases">
        <title>Polyketide synthases of a Diaporthe helianthi virulent isolate.</title>
        <authorList>
            <person name="Baroncelli R."/>
        </authorList>
    </citation>
    <scope>NUCLEOTIDE SEQUENCE [LARGE SCALE GENOMIC DNA]</scope>
    <source>
        <strain evidence="3">7/96</strain>
    </source>
</reference>
<evidence type="ECO:0000256" key="1">
    <source>
        <dbReference type="SAM" id="MobiDB-lite"/>
    </source>
</evidence>
<dbReference type="InterPro" id="IPR001810">
    <property type="entry name" value="F-box_dom"/>
</dbReference>
<sequence>MNTFVSTFHHVLTSYVAPWTATFLPTRLSHLYYAPPSPTSPPSQSTSSPNSPSVESTMSRDMVENGAPTTPSPQSRPRSQSQSQSQSQSNSNSQSQADQLARLPDKLILLIFDMLAHESRHAICNVSILSRRYHALADRILYRSILFESPEHHLIFSESLDRRPRRGSMIENFKLEYPGSELSDLILDSALDKQSPTSSNTFRKGVDGLSRALASMSNLETLDIAVPEKLLHGIGALFNGPFDLAGLKTCSLFYQCPGDGYWDLRENIHIFTHPTLETLTLRRARLDERGFDFMERPHSTALKSLRLLECDINDDSLADIMEFPEGLREFYLYHTADPKPELEESSDEICEHVMALRDQAETLESITIDHPTLAGRKVLRLRDFQSCRYLRLNRDTQLFGKTGRKPRMHSAGLPPRLEVLEFTEPLGADETVTELFAMMLQNIEFMARDLRTLIVVEGPDGRGVPEQILEACKGKKFELDIRPMEDCEGAANGGHPRPPPPLLETSKTNDDRSGNPRARRTHDTACDNKLKTTDRVRWNAVSEEAWSKRGETERKPFDPA</sequence>
<proteinExistence type="predicted"/>